<comment type="caution">
    <text evidence="7">The sequence shown here is derived from an EMBL/GenBank/DDBJ whole genome shotgun (WGS) entry which is preliminary data.</text>
</comment>
<evidence type="ECO:0000256" key="2">
    <source>
        <dbReference type="ARBA" id="ARBA00022771"/>
    </source>
</evidence>
<dbReference type="PROSITE" id="PS50089">
    <property type="entry name" value="ZF_RING_2"/>
    <property type="match status" value="1"/>
</dbReference>
<evidence type="ECO:0000256" key="4">
    <source>
        <dbReference type="PROSITE-ProRule" id="PRU00175"/>
    </source>
</evidence>
<dbReference type="SUPFAM" id="SSF57850">
    <property type="entry name" value="RING/U-box"/>
    <property type="match status" value="1"/>
</dbReference>
<feature type="compositionally biased region" description="Polar residues" evidence="5">
    <location>
        <begin position="244"/>
        <end position="259"/>
    </location>
</feature>
<keyword evidence="2 4" id="KW-0863">Zinc-finger</keyword>
<dbReference type="InterPro" id="IPR001841">
    <property type="entry name" value="Znf_RING"/>
</dbReference>
<feature type="compositionally biased region" description="Basic and acidic residues" evidence="5">
    <location>
        <begin position="219"/>
        <end position="242"/>
    </location>
</feature>
<feature type="non-terminal residue" evidence="7">
    <location>
        <position position="399"/>
    </location>
</feature>
<dbReference type="PROSITE" id="PS00518">
    <property type="entry name" value="ZF_RING_1"/>
    <property type="match status" value="1"/>
</dbReference>
<keyword evidence="8" id="KW-1185">Reference proteome</keyword>
<reference evidence="7" key="1">
    <citation type="submission" date="2020-12" db="EMBL/GenBank/DDBJ databases">
        <authorList>
            <person name="Iha C."/>
        </authorList>
    </citation>
    <scope>NUCLEOTIDE SEQUENCE</scope>
</reference>
<organism evidence="7 8">
    <name type="scientific">Ostreobium quekettii</name>
    <dbReference type="NCBI Taxonomy" id="121088"/>
    <lineage>
        <taxon>Eukaryota</taxon>
        <taxon>Viridiplantae</taxon>
        <taxon>Chlorophyta</taxon>
        <taxon>core chlorophytes</taxon>
        <taxon>Ulvophyceae</taxon>
        <taxon>TCBD clade</taxon>
        <taxon>Bryopsidales</taxon>
        <taxon>Ostreobineae</taxon>
        <taxon>Ostreobiaceae</taxon>
        <taxon>Ostreobium</taxon>
    </lineage>
</organism>
<protein>
    <recommendedName>
        <fullName evidence="6">RING-type domain-containing protein</fullName>
    </recommendedName>
</protein>
<keyword evidence="1" id="KW-0479">Metal-binding</keyword>
<evidence type="ECO:0000256" key="1">
    <source>
        <dbReference type="ARBA" id="ARBA00022723"/>
    </source>
</evidence>
<dbReference type="Gene3D" id="3.30.40.10">
    <property type="entry name" value="Zinc/RING finger domain, C3HC4 (zinc finger)"/>
    <property type="match status" value="1"/>
</dbReference>
<dbReference type="OrthoDB" id="546518at2759"/>
<accession>A0A8S1J6B1</accession>
<keyword evidence="3" id="KW-0862">Zinc</keyword>
<feature type="domain" description="RING-type" evidence="6">
    <location>
        <begin position="2"/>
        <end position="27"/>
    </location>
</feature>
<evidence type="ECO:0000256" key="5">
    <source>
        <dbReference type="SAM" id="MobiDB-lite"/>
    </source>
</evidence>
<gene>
    <name evidence="7" type="ORF">OSTQU699_LOCUS6958</name>
</gene>
<evidence type="ECO:0000256" key="3">
    <source>
        <dbReference type="ARBA" id="ARBA00022833"/>
    </source>
</evidence>
<sequence>TCGHDLCKNCYEKWTRISCKWTCPTCRKPIPPDLGVCVRLKNTIEALFPARVRERQRQRDAEVAEECAKKPRMTTSFRSDDASGNLHAHVPLSYEEAYEGASGLLGAGEGRHVHVQSVDELAHVAILLDHLNDAGHRHYSGAPLVPIHLARPPTPHPSSHAHAEERARRARSTTAHAGMHQPGRIEMHEVNPDSHEVHEVSASPIVREEVHGVNAPLYHQREAHERGRQGADRAAAHRRGDPRQMTSSIDRPHRQTSWIDASHPRGDRRRGIGVAAVPAAAAVLSVPTAIAVPSWLGSTLTPLTTLTSSNPVNYRPVGQASQSQVVMLGPGDRPAEPLDQHVGQFEGQLAGQRLEGQLAGQLTPAQWGAPLENVVFAMGYYERDPVVARRRAVRRRAQT</sequence>
<evidence type="ECO:0000313" key="8">
    <source>
        <dbReference type="Proteomes" id="UP000708148"/>
    </source>
</evidence>
<evidence type="ECO:0000259" key="6">
    <source>
        <dbReference type="PROSITE" id="PS50089"/>
    </source>
</evidence>
<feature type="region of interest" description="Disordered" evidence="5">
    <location>
        <begin position="152"/>
        <end position="185"/>
    </location>
</feature>
<dbReference type="InterPro" id="IPR013083">
    <property type="entry name" value="Znf_RING/FYVE/PHD"/>
</dbReference>
<dbReference type="GO" id="GO:0008270">
    <property type="term" value="F:zinc ion binding"/>
    <property type="evidence" value="ECO:0007669"/>
    <property type="project" value="UniProtKB-KW"/>
</dbReference>
<evidence type="ECO:0000313" key="7">
    <source>
        <dbReference type="EMBL" id="CAD7701601.1"/>
    </source>
</evidence>
<dbReference type="Proteomes" id="UP000708148">
    <property type="component" value="Unassembled WGS sequence"/>
</dbReference>
<dbReference type="InterPro" id="IPR017907">
    <property type="entry name" value="Znf_RING_CS"/>
</dbReference>
<name>A0A8S1J6B1_9CHLO</name>
<dbReference type="EMBL" id="CAJHUC010001582">
    <property type="protein sequence ID" value="CAD7701601.1"/>
    <property type="molecule type" value="Genomic_DNA"/>
</dbReference>
<feature type="region of interest" description="Disordered" evidence="5">
    <location>
        <begin position="218"/>
        <end position="267"/>
    </location>
</feature>
<proteinExistence type="predicted"/>
<dbReference type="AlphaFoldDB" id="A0A8S1J6B1"/>